<dbReference type="Pfam" id="PF13715">
    <property type="entry name" value="CarbopepD_reg_2"/>
    <property type="match status" value="1"/>
</dbReference>
<feature type="domain" description="TonB-dependent receptor plug" evidence="3">
    <location>
        <begin position="200"/>
        <end position="308"/>
    </location>
</feature>
<dbReference type="Gene3D" id="3.55.50.30">
    <property type="match status" value="1"/>
</dbReference>
<evidence type="ECO:0000259" key="3">
    <source>
        <dbReference type="Pfam" id="PF07715"/>
    </source>
</evidence>
<dbReference type="Proteomes" id="UP000278351">
    <property type="component" value="Unassembled WGS sequence"/>
</dbReference>
<dbReference type="InterPro" id="IPR037066">
    <property type="entry name" value="Plug_dom_sf"/>
</dbReference>
<dbReference type="PROSITE" id="PS52016">
    <property type="entry name" value="TONB_DEPENDENT_REC_3"/>
    <property type="match status" value="1"/>
</dbReference>
<dbReference type="GO" id="GO:0009279">
    <property type="term" value="C:cell outer membrane"/>
    <property type="evidence" value="ECO:0007669"/>
    <property type="project" value="UniProtKB-SubCell"/>
</dbReference>
<keyword evidence="1" id="KW-0998">Cell outer membrane</keyword>
<name>A0A3N4PHH8_9BACT</name>
<dbReference type="InterPro" id="IPR023996">
    <property type="entry name" value="TonB-dep_OMP_SusC/RagA"/>
</dbReference>
<dbReference type="NCBIfam" id="TIGR04057">
    <property type="entry name" value="SusC_RagA_signa"/>
    <property type="match status" value="1"/>
</dbReference>
<dbReference type="AlphaFoldDB" id="A0A3N4PHH8"/>
<feature type="chain" id="PRO_5018330510" evidence="2">
    <location>
        <begin position="18"/>
        <end position="1116"/>
    </location>
</feature>
<comment type="subcellular location">
    <subcellularLocation>
        <location evidence="1">Cell outer membrane</location>
        <topology evidence="1">Multi-pass membrane protein</topology>
    </subcellularLocation>
</comment>
<dbReference type="FunFam" id="2.170.130.10:FF:000003">
    <property type="entry name" value="SusC/RagA family TonB-linked outer membrane protein"/>
    <property type="match status" value="1"/>
</dbReference>
<dbReference type="Pfam" id="PF07715">
    <property type="entry name" value="Plug"/>
    <property type="match status" value="1"/>
</dbReference>
<keyword evidence="1" id="KW-0472">Membrane</keyword>
<dbReference type="InterPro" id="IPR039426">
    <property type="entry name" value="TonB-dep_rcpt-like"/>
</dbReference>
<feature type="signal peptide" evidence="2">
    <location>
        <begin position="1"/>
        <end position="17"/>
    </location>
</feature>
<comment type="caution">
    <text evidence="4">The sequence shown here is derived from an EMBL/GenBank/DDBJ whole genome shotgun (WGS) entry which is preliminary data.</text>
</comment>
<dbReference type="SUPFAM" id="SSF56935">
    <property type="entry name" value="Porins"/>
    <property type="match status" value="1"/>
</dbReference>
<sequence length="1116" mass="125682">MKLTFFLLLLSFLHVSAAVRSQDKVSLDLQSADLRKVLLMIEAQTKYHFIFSERKVRIDKKIDLSVKDESVFKVLETVLPMANLEYRLLEGNLIAITAKEEKEVTVRKDVRGTVTDTTGSPLPGVTIAVKEAPSIGTTTDLSGKYVLDLPANATTLIYSMIGYDKQEIPVNGRDVINVQLAVASNQLEETVIVGFGKQKKKEVVGAVTTINPKELKVPSSNLTTALAGRLAGVIAYQRSGEPGADNADFFIRGVTTFGYKKDPLILIDGIEVSTTELSRMQVDDIASFSILKDATSTALYGARGANGVILITTKEGVEGKARVSVRLENSMSAPTKNVELADPVTYMRLGNEAVLTRDPLGVLPYPESKIDNTVAGTNPYAYPATDWRRELFKDYTMNQRVNFNVSGGGKVARYYLAATMNQDNGMLKVDKRNNFNNNIKLKTYSMRSNVNINLTKTTEVGIRLSGTFDDYNGPVSSGTEMYKKVIQSNPVLFPAYYPVDDEHAYVKHIMFGNYGDGNYINPYAEMVKGYKEYNRSVVLAQFELKQNLSFITEGLNLHALFNTTRKSYYDINRFYNPFWYQLGSYDKYTDQYTLSMLNPNSGTEYLNYGEGPKEVNSTTYIQATANYSRTFNDRHNVSAMVVFLMNNQVNANAGSLQLSLPHRNIGVSGRLTYAYDNRYFLEYDFGYNGTERFYADKRFGFFPSVGGAWLVSNEPWFKPLQDVVTTLKLRGTYGLVGNDAIGDPKTRFLYLADVNMKDPVRGIAFGTDYAYYRDGIFIHRYGNNDITWETAAKTNWGVELSLFNKINILLDIYKERRKNILMKRAYIPVTMGLLSNADIQANLGEATGKGFDLSVDYNHSFNRNWWIQARGNFTYATSSFDVYEEPDYTEKYLSRVGYPLSKQWGFIAERLFADDAEVANSPLQSFGEYRAGDIKYRDVNGDGQITNRDKVPIGYPTTPEIVYGFGFSIGYKNFDLSAFFQGLARESFWIDADSTAPFVNNRALMGAYADSHWSEDNRNLYATWPRLSTRPISNNSQTSTWFMRNGAFIRLKTLELGYTLPAALTRRIKVEKTRFYLSGVNLLLLSRFKLWDVEMGGNGLGYPVQRVINMGAQLSF</sequence>
<organism evidence="4 5">
    <name type="scientific">Chitinophaga lutea</name>
    <dbReference type="NCBI Taxonomy" id="2488634"/>
    <lineage>
        <taxon>Bacteria</taxon>
        <taxon>Pseudomonadati</taxon>
        <taxon>Bacteroidota</taxon>
        <taxon>Chitinophagia</taxon>
        <taxon>Chitinophagales</taxon>
        <taxon>Chitinophagaceae</taxon>
        <taxon>Chitinophaga</taxon>
    </lineage>
</organism>
<dbReference type="InterPro" id="IPR008969">
    <property type="entry name" value="CarboxyPept-like_regulatory"/>
</dbReference>
<keyword evidence="2" id="KW-0732">Signal</keyword>
<evidence type="ECO:0000313" key="5">
    <source>
        <dbReference type="Proteomes" id="UP000278351"/>
    </source>
</evidence>
<dbReference type="InterPro" id="IPR023997">
    <property type="entry name" value="TonB-dep_OMP_SusC/RagA_CS"/>
</dbReference>
<dbReference type="OrthoDB" id="721000at2"/>
<gene>
    <name evidence="4" type="ORF">EGT74_23865</name>
</gene>
<dbReference type="RefSeq" id="WP_123849070.1">
    <property type="nucleotide sequence ID" value="NZ_RPDH01000003.1"/>
</dbReference>
<evidence type="ECO:0000313" key="4">
    <source>
        <dbReference type="EMBL" id="RPE06029.1"/>
    </source>
</evidence>
<accession>A0A3N4PHH8</accession>
<keyword evidence="5" id="KW-1185">Reference proteome</keyword>
<dbReference type="Gene3D" id="2.170.130.10">
    <property type="entry name" value="TonB-dependent receptor, plug domain"/>
    <property type="match status" value="1"/>
</dbReference>
<dbReference type="NCBIfam" id="TIGR04056">
    <property type="entry name" value="OMP_RagA_SusC"/>
    <property type="match status" value="1"/>
</dbReference>
<dbReference type="InterPro" id="IPR012910">
    <property type="entry name" value="Plug_dom"/>
</dbReference>
<comment type="similarity">
    <text evidence="1">Belongs to the TonB-dependent receptor family.</text>
</comment>
<proteinExistence type="inferred from homology"/>
<keyword evidence="1" id="KW-0812">Transmembrane</keyword>
<dbReference type="EMBL" id="RPDH01000003">
    <property type="protein sequence ID" value="RPE06029.1"/>
    <property type="molecule type" value="Genomic_DNA"/>
</dbReference>
<keyword evidence="1" id="KW-1134">Transmembrane beta strand</keyword>
<evidence type="ECO:0000256" key="1">
    <source>
        <dbReference type="PROSITE-ProRule" id="PRU01360"/>
    </source>
</evidence>
<reference evidence="4 5" key="1">
    <citation type="submission" date="2018-11" db="EMBL/GenBank/DDBJ databases">
        <title>Chitinophaga lutea sp.nov., isolate from arsenic contaminated soil.</title>
        <authorList>
            <person name="Zong Y."/>
        </authorList>
    </citation>
    <scope>NUCLEOTIDE SEQUENCE [LARGE SCALE GENOMIC DNA]</scope>
    <source>
        <strain evidence="4 5">ZY74</strain>
    </source>
</reference>
<dbReference type="Gene3D" id="2.60.40.1120">
    <property type="entry name" value="Carboxypeptidase-like, regulatory domain"/>
    <property type="match status" value="1"/>
</dbReference>
<evidence type="ECO:0000256" key="2">
    <source>
        <dbReference type="SAM" id="SignalP"/>
    </source>
</evidence>
<protein>
    <submittedName>
        <fullName evidence="4">SusC/RagA family TonB-linked outer membrane protein</fullName>
    </submittedName>
</protein>
<keyword evidence="1" id="KW-0813">Transport</keyword>
<dbReference type="SUPFAM" id="SSF49464">
    <property type="entry name" value="Carboxypeptidase regulatory domain-like"/>
    <property type="match status" value="1"/>
</dbReference>